<sequence length="105" mass="11918">MSLNCLARQTIRRTTDMNKERRDRFNLEKPNFSLCLGRVERNWSGNLEHSSSYEKMRSGTNLSPANKASNGGSTAFDTGVATPRLVRSSGMRRDWSFEDVRTTTV</sequence>
<evidence type="ECO:0000313" key="4">
    <source>
        <dbReference type="Proteomes" id="UP001604336"/>
    </source>
</evidence>
<dbReference type="Proteomes" id="UP001604336">
    <property type="component" value="Unassembled WGS sequence"/>
</dbReference>
<feature type="region of interest" description="Disordered" evidence="1">
    <location>
        <begin position="47"/>
        <end position="83"/>
    </location>
</feature>
<dbReference type="PANTHER" id="PTHR36019">
    <property type="entry name" value="PLANT/PROTEIN"/>
    <property type="match status" value="1"/>
</dbReference>
<feature type="compositionally biased region" description="Polar residues" evidence="1">
    <location>
        <begin position="58"/>
        <end position="76"/>
    </location>
</feature>
<gene>
    <name evidence="2" type="ORF">Adt_40636</name>
    <name evidence="3" type="ORF">Adt_40676</name>
</gene>
<evidence type="ECO:0000313" key="2">
    <source>
        <dbReference type="EMBL" id="KAL2472500.1"/>
    </source>
</evidence>
<protein>
    <submittedName>
        <fullName evidence="2">Uncharacterized protein</fullName>
    </submittedName>
</protein>
<dbReference type="EMBL" id="JBFOLK010000012">
    <property type="protein sequence ID" value="KAL2472540.1"/>
    <property type="molecule type" value="Genomic_DNA"/>
</dbReference>
<dbReference type="EMBL" id="JBFOLK010000012">
    <property type="protein sequence ID" value="KAL2472500.1"/>
    <property type="molecule type" value="Genomic_DNA"/>
</dbReference>
<dbReference type="AlphaFoldDB" id="A0ABD1Q8G9"/>
<reference evidence="2" key="2">
    <citation type="submission" date="2024-07" db="EMBL/GenBank/DDBJ databases">
        <title>Two chromosome-level genome assemblies of Korean endemic species Abeliophyllum distichum and Forsythia ovata (Oleaceae).</title>
        <authorList>
            <person name="Mun J.H."/>
        </authorList>
    </citation>
    <scope>NUCLEOTIDE SEQUENCE</scope>
    <source>
        <strain evidence="2">KNKB198505000391</strain>
        <tissue evidence="2">Leaf</tissue>
    </source>
</reference>
<evidence type="ECO:0000256" key="1">
    <source>
        <dbReference type="SAM" id="MobiDB-lite"/>
    </source>
</evidence>
<accession>A0ABD1Q8G9</accession>
<evidence type="ECO:0000313" key="3">
    <source>
        <dbReference type="EMBL" id="KAL2472540.1"/>
    </source>
</evidence>
<proteinExistence type="predicted"/>
<dbReference type="PANTHER" id="PTHR36019:SF3">
    <property type="entry name" value="PLANT_PROTEIN"/>
    <property type="match status" value="1"/>
</dbReference>
<keyword evidence="4" id="KW-1185">Reference proteome</keyword>
<name>A0ABD1Q8G9_9LAMI</name>
<organism evidence="2 4">
    <name type="scientific">Abeliophyllum distichum</name>
    <dbReference type="NCBI Taxonomy" id="126358"/>
    <lineage>
        <taxon>Eukaryota</taxon>
        <taxon>Viridiplantae</taxon>
        <taxon>Streptophyta</taxon>
        <taxon>Embryophyta</taxon>
        <taxon>Tracheophyta</taxon>
        <taxon>Spermatophyta</taxon>
        <taxon>Magnoliopsida</taxon>
        <taxon>eudicotyledons</taxon>
        <taxon>Gunneridae</taxon>
        <taxon>Pentapetalae</taxon>
        <taxon>asterids</taxon>
        <taxon>lamiids</taxon>
        <taxon>Lamiales</taxon>
        <taxon>Oleaceae</taxon>
        <taxon>Forsythieae</taxon>
        <taxon>Abeliophyllum</taxon>
    </lineage>
</organism>
<comment type="caution">
    <text evidence="2">The sequence shown here is derived from an EMBL/GenBank/DDBJ whole genome shotgun (WGS) entry which is preliminary data.</text>
</comment>
<reference evidence="4" key="1">
    <citation type="submission" date="2024-07" db="EMBL/GenBank/DDBJ databases">
        <title>Two chromosome-level genome assemblies of Korean endemic species Abeliophyllum distichum and Forsythia ovata (Oleaceae).</title>
        <authorList>
            <person name="Jang H."/>
        </authorList>
    </citation>
    <scope>NUCLEOTIDE SEQUENCE [LARGE SCALE GENOMIC DNA]</scope>
</reference>